<comment type="caution">
    <text evidence="2">The sequence shown here is derived from an EMBL/GenBank/DDBJ whole genome shotgun (WGS) entry which is preliminary data.</text>
</comment>
<sequence length="73" mass="7746">MLARHLLVLRAIFWGDPSPLQPTFGPVVPAGAVCRVRRRLPGGDATAAAHRRRKSLGPGPWIVAGDPARSEAA</sequence>
<protein>
    <submittedName>
        <fullName evidence="2">Uncharacterized protein</fullName>
    </submittedName>
</protein>
<dbReference type="AlphaFoldDB" id="A0AAV7LR72"/>
<evidence type="ECO:0000313" key="3">
    <source>
        <dbReference type="Proteomes" id="UP001066276"/>
    </source>
</evidence>
<keyword evidence="3" id="KW-1185">Reference proteome</keyword>
<feature type="region of interest" description="Disordered" evidence="1">
    <location>
        <begin position="43"/>
        <end position="73"/>
    </location>
</feature>
<evidence type="ECO:0000313" key="2">
    <source>
        <dbReference type="EMBL" id="KAJ1093592.1"/>
    </source>
</evidence>
<gene>
    <name evidence="2" type="ORF">NDU88_006692</name>
</gene>
<accession>A0AAV7LR72</accession>
<dbReference type="EMBL" id="JANPWB010000015">
    <property type="protein sequence ID" value="KAJ1093592.1"/>
    <property type="molecule type" value="Genomic_DNA"/>
</dbReference>
<evidence type="ECO:0000256" key="1">
    <source>
        <dbReference type="SAM" id="MobiDB-lite"/>
    </source>
</evidence>
<name>A0AAV7LR72_PLEWA</name>
<dbReference type="Proteomes" id="UP001066276">
    <property type="component" value="Chromosome 11"/>
</dbReference>
<proteinExistence type="predicted"/>
<reference evidence="2" key="1">
    <citation type="journal article" date="2022" name="bioRxiv">
        <title>Sequencing and chromosome-scale assembly of the giantPleurodeles waltlgenome.</title>
        <authorList>
            <person name="Brown T."/>
            <person name="Elewa A."/>
            <person name="Iarovenko S."/>
            <person name="Subramanian E."/>
            <person name="Araus A.J."/>
            <person name="Petzold A."/>
            <person name="Susuki M."/>
            <person name="Suzuki K.-i.T."/>
            <person name="Hayashi T."/>
            <person name="Toyoda A."/>
            <person name="Oliveira C."/>
            <person name="Osipova E."/>
            <person name="Leigh N.D."/>
            <person name="Simon A."/>
            <person name="Yun M.H."/>
        </authorList>
    </citation>
    <scope>NUCLEOTIDE SEQUENCE</scope>
    <source>
        <strain evidence="2">20211129_DDA</strain>
        <tissue evidence="2">Liver</tissue>
    </source>
</reference>
<organism evidence="2 3">
    <name type="scientific">Pleurodeles waltl</name>
    <name type="common">Iberian ribbed newt</name>
    <dbReference type="NCBI Taxonomy" id="8319"/>
    <lineage>
        <taxon>Eukaryota</taxon>
        <taxon>Metazoa</taxon>
        <taxon>Chordata</taxon>
        <taxon>Craniata</taxon>
        <taxon>Vertebrata</taxon>
        <taxon>Euteleostomi</taxon>
        <taxon>Amphibia</taxon>
        <taxon>Batrachia</taxon>
        <taxon>Caudata</taxon>
        <taxon>Salamandroidea</taxon>
        <taxon>Salamandridae</taxon>
        <taxon>Pleurodelinae</taxon>
        <taxon>Pleurodeles</taxon>
    </lineage>
</organism>